<organism evidence="1 2">
    <name type="scientific">Peronospora belbahrii</name>
    <dbReference type="NCBI Taxonomy" id="622444"/>
    <lineage>
        <taxon>Eukaryota</taxon>
        <taxon>Sar</taxon>
        <taxon>Stramenopiles</taxon>
        <taxon>Oomycota</taxon>
        <taxon>Peronosporomycetes</taxon>
        <taxon>Peronosporales</taxon>
        <taxon>Peronosporaceae</taxon>
        <taxon>Peronospora</taxon>
    </lineage>
</organism>
<dbReference type="AlphaFoldDB" id="A0AAU9KUE3"/>
<name>A0AAU9KUE3_9STRA</name>
<comment type="caution">
    <text evidence="1">The sequence shown here is derived from an EMBL/GenBank/DDBJ whole genome shotgun (WGS) entry which is preliminary data.</text>
</comment>
<proteinExistence type="predicted"/>
<gene>
    <name evidence="1" type="ORF">PBS003_LOCUS3750</name>
</gene>
<reference evidence="1" key="1">
    <citation type="submission" date="2021-11" db="EMBL/GenBank/DDBJ databases">
        <authorList>
            <person name="Islam A."/>
            <person name="Islam S."/>
            <person name="Flora M.S."/>
            <person name="Rahman M."/>
            <person name="Ziaur R.M."/>
            <person name="Epstein J.H."/>
            <person name="Hassan M."/>
            <person name="Klassen M."/>
            <person name="Woodard K."/>
            <person name="Webb A."/>
            <person name="Webby R.J."/>
            <person name="El Zowalaty M.E."/>
        </authorList>
    </citation>
    <scope>NUCLEOTIDE SEQUENCE</scope>
    <source>
        <strain evidence="1">Pbs3</strain>
    </source>
</reference>
<sequence>MHWILPCLEHGVTFLFNVTDDAAGRQSSMTSCIAWRYHNIVFAFKCSSSANHLAPHLFKTTPIQLRRAYLCNFNAVSFFLRRVANYLAVEVLTTDRVLMLFYVLELDPMQTRMTVAFKIDKAPHAIARKTFKLSASGQRRRVTLLSP</sequence>
<dbReference type="Proteomes" id="UP001160483">
    <property type="component" value="Unassembled WGS sequence"/>
</dbReference>
<evidence type="ECO:0000313" key="2">
    <source>
        <dbReference type="Proteomes" id="UP001160483"/>
    </source>
</evidence>
<accession>A0AAU9KUE3</accession>
<protein>
    <submittedName>
        <fullName evidence="1">Uncharacterized protein</fullName>
    </submittedName>
</protein>
<evidence type="ECO:0000313" key="1">
    <source>
        <dbReference type="EMBL" id="CAH0476990.1"/>
    </source>
</evidence>
<dbReference type="EMBL" id="CAKKTJ010000167">
    <property type="protein sequence ID" value="CAH0476990.1"/>
    <property type="molecule type" value="Genomic_DNA"/>
</dbReference>